<dbReference type="GO" id="GO:0042800">
    <property type="term" value="F:histone H3K4 methyltransferase activity"/>
    <property type="evidence" value="ECO:0007669"/>
    <property type="project" value="TreeGrafter"/>
</dbReference>
<accession>A0A016WL51</accession>
<dbReference type="InterPro" id="IPR036397">
    <property type="entry name" value="RNaseH_sf"/>
</dbReference>
<evidence type="ECO:0008006" key="3">
    <source>
        <dbReference type="Google" id="ProtNLM"/>
    </source>
</evidence>
<dbReference type="GO" id="GO:0044774">
    <property type="term" value="P:mitotic DNA integrity checkpoint signaling"/>
    <property type="evidence" value="ECO:0007669"/>
    <property type="project" value="TreeGrafter"/>
</dbReference>
<dbReference type="Proteomes" id="UP000024635">
    <property type="component" value="Unassembled WGS sequence"/>
</dbReference>
<evidence type="ECO:0000313" key="2">
    <source>
        <dbReference type="Proteomes" id="UP000024635"/>
    </source>
</evidence>
<dbReference type="InterPro" id="IPR052709">
    <property type="entry name" value="Transposase-MT_Hybrid"/>
</dbReference>
<dbReference type="GO" id="GO:0046975">
    <property type="term" value="F:histone H3K36 methyltransferase activity"/>
    <property type="evidence" value="ECO:0007669"/>
    <property type="project" value="TreeGrafter"/>
</dbReference>
<dbReference type="GO" id="GO:0003690">
    <property type="term" value="F:double-stranded DNA binding"/>
    <property type="evidence" value="ECO:0007669"/>
    <property type="project" value="TreeGrafter"/>
</dbReference>
<sequence length="141" mass="16299">MSPRNNSRRSCTKRRLCSLFGGILHYEFLEPCETINEDNYCHQVNKMHENLARASPAMVNRKGPVLIHDNAGPHISRKTLQKLSNLGYEILPHPTYSPDLSPTNYHFFKHLDNFIKGRVFKNQTDAENAFSEFIAFKTTDF</sequence>
<dbReference type="OrthoDB" id="5847583at2759"/>
<keyword evidence="2" id="KW-1185">Reference proteome</keyword>
<dbReference type="GO" id="GO:0005634">
    <property type="term" value="C:nucleus"/>
    <property type="evidence" value="ECO:0007669"/>
    <property type="project" value="TreeGrafter"/>
</dbReference>
<evidence type="ECO:0000313" key="1">
    <source>
        <dbReference type="EMBL" id="EYC40524.1"/>
    </source>
</evidence>
<proteinExistence type="predicted"/>
<dbReference type="EMBL" id="JARK01000208">
    <property type="protein sequence ID" value="EYC40524.1"/>
    <property type="molecule type" value="Genomic_DNA"/>
</dbReference>
<dbReference type="AlphaFoldDB" id="A0A016WL51"/>
<dbReference type="GO" id="GO:0003697">
    <property type="term" value="F:single-stranded DNA binding"/>
    <property type="evidence" value="ECO:0007669"/>
    <property type="project" value="TreeGrafter"/>
</dbReference>
<dbReference type="STRING" id="53326.A0A016WL51"/>
<dbReference type="GO" id="GO:0000729">
    <property type="term" value="P:DNA double-strand break processing"/>
    <property type="evidence" value="ECO:0007669"/>
    <property type="project" value="TreeGrafter"/>
</dbReference>
<dbReference type="GO" id="GO:0015074">
    <property type="term" value="P:DNA integration"/>
    <property type="evidence" value="ECO:0007669"/>
    <property type="project" value="TreeGrafter"/>
</dbReference>
<dbReference type="InterPro" id="IPR001888">
    <property type="entry name" value="Transposase_1"/>
</dbReference>
<reference evidence="2" key="1">
    <citation type="journal article" date="2015" name="Nat. Genet.">
        <title>The genome and transcriptome of the zoonotic hookworm Ancylostoma ceylanicum identify infection-specific gene families.</title>
        <authorList>
            <person name="Schwarz E.M."/>
            <person name="Hu Y."/>
            <person name="Antoshechkin I."/>
            <person name="Miller M.M."/>
            <person name="Sternberg P.W."/>
            <person name="Aroian R.V."/>
        </authorList>
    </citation>
    <scope>NUCLEOTIDE SEQUENCE</scope>
    <source>
        <strain evidence="2">HY135</strain>
    </source>
</reference>
<name>A0A016WL51_9BILA</name>
<gene>
    <name evidence="1" type="primary">Acey_s0608.g598</name>
    <name evidence="1" type="ORF">Y032_0608g598</name>
</gene>
<organism evidence="1 2">
    <name type="scientific">Ancylostoma ceylanicum</name>
    <dbReference type="NCBI Taxonomy" id="53326"/>
    <lineage>
        <taxon>Eukaryota</taxon>
        <taxon>Metazoa</taxon>
        <taxon>Ecdysozoa</taxon>
        <taxon>Nematoda</taxon>
        <taxon>Chromadorea</taxon>
        <taxon>Rhabditida</taxon>
        <taxon>Rhabditina</taxon>
        <taxon>Rhabditomorpha</taxon>
        <taxon>Strongyloidea</taxon>
        <taxon>Ancylostomatidae</taxon>
        <taxon>Ancylostomatinae</taxon>
        <taxon>Ancylostoma</taxon>
    </lineage>
</organism>
<dbReference type="GO" id="GO:0044547">
    <property type="term" value="F:DNA topoisomerase binding"/>
    <property type="evidence" value="ECO:0007669"/>
    <property type="project" value="TreeGrafter"/>
</dbReference>
<comment type="caution">
    <text evidence="1">The sequence shown here is derived from an EMBL/GenBank/DDBJ whole genome shotgun (WGS) entry which is preliminary data.</text>
</comment>
<dbReference type="PANTHER" id="PTHR46060:SF2">
    <property type="entry name" value="HISTONE-LYSINE N-METHYLTRANSFERASE SETMAR"/>
    <property type="match status" value="1"/>
</dbReference>
<dbReference type="GO" id="GO:0000793">
    <property type="term" value="C:condensed chromosome"/>
    <property type="evidence" value="ECO:0007669"/>
    <property type="project" value="TreeGrafter"/>
</dbReference>
<dbReference type="GO" id="GO:0031297">
    <property type="term" value="P:replication fork processing"/>
    <property type="evidence" value="ECO:0007669"/>
    <property type="project" value="TreeGrafter"/>
</dbReference>
<dbReference type="GO" id="GO:0006303">
    <property type="term" value="P:double-strand break repair via nonhomologous end joining"/>
    <property type="evidence" value="ECO:0007669"/>
    <property type="project" value="TreeGrafter"/>
</dbReference>
<protein>
    <recommendedName>
        <fullName evidence="3">Tc1-like transposase DDE domain-containing protein</fullName>
    </recommendedName>
</protein>
<dbReference type="GO" id="GO:0035861">
    <property type="term" value="C:site of double-strand break"/>
    <property type="evidence" value="ECO:0007669"/>
    <property type="project" value="TreeGrafter"/>
</dbReference>
<dbReference type="GO" id="GO:0000014">
    <property type="term" value="F:single-stranded DNA endodeoxyribonuclease activity"/>
    <property type="evidence" value="ECO:0007669"/>
    <property type="project" value="TreeGrafter"/>
</dbReference>
<dbReference type="PANTHER" id="PTHR46060">
    <property type="entry name" value="MARINER MOS1 TRANSPOSASE-LIKE PROTEIN"/>
    <property type="match status" value="1"/>
</dbReference>
<dbReference type="Gene3D" id="3.30.420.10">
    <property type="entry name" value="Ribonuclease H-like superfamily/Ribonuclease H"/>
    <property type="match status" value="1"/>
</dbReference>
<dbReference type="Pfam" id="PF01359">
    <property type="entry name" value="Transposase_1"/>
    <property type="match status" value="1"/>
</dbReference>